<dbReference type="Gene3D" id="3.30.420.110">
    <property type="entry name" value="MutS, connector domain"/>
    <property type="match status" value="1"/>
</dbReference>
<evidence type="ECO:0000256" key="10">
    <source>
        <dbReference type="RuleBase" id="RU003756"/>
    </source>
</evidence>
<proteinExistence type="inferred from homology"/>
<accession>A0ABS9Z4K5</accession>
<dbReference type="InterPro" id="IPR007696">
    <property type="entry name" value="DNA_mismatch_repair_MutS_core"/>
</dbReference>
<name>A0ABS9Z4K5_9HYPH</name>
<dbReference type="Pfam" id="PF05190">
    <property type="entry name" value="MutS_IV"/>
    <property type="match status" value="1"/>
</dbReference>
<dbReference type="PIRSF" id="PIRSF037677">
    <property type="entry name" value="DNA_mis_repair_Msh6"/>
    <property type="match status" value="1"/>
</dbReference>
<dbReference type="EMBL" id="JAIVFP010000001">
    <property type="protein sequence ID" value="MCI4681562.1"/>
    <property type="molecule type" value="Genomic_DNA"/>
</dbReference>
<comment type="function">
    <text evidence="8 9">This protein is involved in the repair of mismatches in DNA. It is possible that it carries out the mismatch recognition step. This protein has a weak ATPase activity.</text>
</comment>
<dbReference type="SMART" id="SM00533">
    <property type="entry name" value="MUTSd"/>
    <property type="match status" value="1"/>
</dbReference>
<dbReference type="InterPro" id="IPR007860">
    <property type="entry name" value="DNA_mmatch_repair_MutS_con_dom"/>
</dbReference>
<dbReference type="PANTHER" id="PTHR11361:SF34">
    <property type="entry name" value="DNA MISMATCH REPAIR PROTEIN MSH1, MITOCHONDRIAL"/>
    <property type="match status" value="1"/>
</dbReference>
<keyword evidence="13" id="KW-1185">Reference proteome</keyword>
<evidence type="ECO:0000256" key="2">
    <source>
        <dbReference type="ARBA" id="ARBA00021982"/>
    </source>
</evidence>
<protein>
    <recommendedName>
        <fullName evidence="2 9">DNA mismatch repair protein MutS</fullName>
    </recommendedName>
</protein>
<dbReference type="InterPro" id="IPR017261">
    <property type="entry name" value="DNA_mismatch_repair_MutS/MSH"/>
</dbReference>
<dbReference type="SUPFAM" id="SSF55271">
    <property type="entry name" value="DNA repair protein MutS, domain I"/>
    <property type="match status" value="1"/>
</dbReference>
<dbReference type="HAMAP" id="MF_00096">
    <property type="entry name" value="MutS"/>
    <property type="match status" value="1"/>
</dbReference>
<evidence type="ECO:0000259" key="11">
    <source>
        <dbReference type="PROSITE" id="PS00486"/>
    </source>
</evidence>
<dbReference type="InterPro" id="IPR005748">
    <property type="entry name" value="DNA_mismatch_repair_MutS"/>
</dbReference>
<dbReference type="InterPro" id="IPR045076">
    <property type="entry name" value="MutS"/>
</dbReference>
<evidence type="ECO:0000256" key="8">
    <source>
        <dbReference type="ARBA" id="ARBA00024647"/>
    </source>
</evidence>
<feature type="binding site" evidence="9">
    <location>
        <begin position="637"/>
        <end position="644"/>
    </location>
    <ligand>
        <name>ATP</name>
        <dbReference type="ChEBI" id="CHEBI:30616"/>
    </ligand>
</feature>
<dbReference type="InterPro" id="IPR007861">
    <property type="entry name" value="DNA_mismatch_repair_MutS_clamp"/>
</dbReference>
<evidence type="ECO:0000313" key="13">
    <source>
        <dbReference type="Proteomes" id="UP001139104"/>
    </source>
</evidence>
<dbReference type="InterPro" id="IPR007695">
    <property type="entry name" value="DNA_mismatch_repair_MutS-lik_N"/>
</dbReference>
<evidence type="ECO:0000256" key="3">
    <source>
        <dbReference type="ARBA" id="ARBA00022741"/>
    </source>
</evidence>
<dbReference type="Gene3D" id="6.10.140.430">
    <property type="match status" value="1"/>
</dbReference>
<evidence type="ECO:0000256" key="5">
    <source>
        <dbReference type="ARBA" id="ARBA00022840"/>
    </source>
</evidence>
<dbReference type="SUPFAM" id="SSF48334">
    <property type="entry name" value="DNA repair protein MutS, domain III"/>
    <property type="match status" value="1"/>
</dbReference>
<keyword evidence="6 9" id="KW-0238">DNA-binding</keyword>
<reference evidence="12" key="1">
    <citation type="journal article" date="2022" name="ISME J.">
        <title>Identification of active gaseous-alkane degraders at natural gas seeps.</title>
        <authorList>
            <person name="Farhan Ul Haque M."/>
            <person name="Hernandez M."/>
            <person name="Crombie A.T."/>
            <person name="Murrell J.C."/>
        </authorList>
    </citation>
    <scope>NUCLEOTIDE SEQUENCE</scope>
    <source>
        <strain evidence="12">PC2</strain>
    </source>
</reference>
<dbReference type="Pfam" id="PF05188">
    <property type="entry name" value="MutS_II"/>
    <property type="match status" value="1"/>
</dbReference>
<dbReference type="Proteomes" id="UP001139104">
    <property type="component" value="Unassembled WGS sequence"/>
</dbReference>
<dbReference type="Gene3D" id="3.40.50.300">
    <property type="entry name" value="P-loop containing nucleotide triphosphate hydrolases"/>
    <property type="match status" value="1"/>
</dbReference>
<dbReference type="CDD" id="cd03284">
    <property type="entry name" value="ABC_MutS1"/>
    <property type="match status" value="1"/>
</dbReference>
<dbReference type="Gene3D" id="1.10.1420.10">
    <property type="match status" value="2"/>
</dbReference>
<evidence type="ECO:0000313" key="12">
    <source>
        <dbReference type="EMBL" id="MCI4681562.1"/>
    </source>
</evidence>
<dbReference type="InterPro" id="IPR036678">
    <property type="entry name" value="MutS_con_dom_sf"/>
</dbReference>
<dbReference type="InterPro" id="IPR000432">
    <property type="entry name" value="DNA_mismatch_repair_MutS_C"/>
</dbReference>
<keyword evidence="4 9" id="KW-0227">DNA damage</keyword>
<evidence type="ECO:0000256" key="9">
    <source>
        <dbReference type="HAMAP-Rule" id="MF_00096"/>
    </source>
</evidence>
<evidence type="ECO:0000256" key="7">
    <source>
        <dbReference type="ARBA" id="ARBA00023204"/>
    </source>
</evidence>
<dbReference type="SUPFAM" id="SSF53150">
    <property type="entry name" value="DNA repair protein MutS, domain II"/>
    <property type="match status" value="1"/>
</dbReference>
<dbReference type="Pfam" id="PF01624">
    <property type="entry name" value="MutS_I"/>
    <property type="match status" value="1"/>
</dbReference>
<evidence type="ECO:0000256" key="1">
    <source>
        <dbReference type="ARBA" id="ARBA00006271"/>
    </source>
</evidence>
<comment type="caution">
    <text evidence="12">The sequence shown here is derived from an EMBL/GenBank/DDBJ whole genome shotgun (WGS) entry which is preliminary data.</text>
</comment>
<dbReference type="InterPro" id="IPR016151">
    <property type="entry name" value="DNA_mismatch_repair_MutS_N"/>
</dbReference>
<dbReference type="PANTHER" id="PTHR11361">
    <property type="entry name" value="DNA MISMATCH REPAIR PROTEIN MUTS FAMILY MEMBER"/>
    <property type="match status" value="1"/>
</dbReference>
<sequence>MMAQYMEIKSAHQDCLLFYRMGDFYELFFTDAEIASKCLGIVLTKRGKHLGDDIPMCGVPIERAEEYLQRLIRSGHRVAVCEQTEDPAEARKRGAKSVVRREVVRIVTPGTLTEDQLLEPGRANLFVALVRQRDNSSNWRFGVAAVEISTGDFDVFETDLDGLPALLARLDPREIVAADAILGDEDLSRMLSDFGAPVAPLGRSPGEGDVARRGLTEYFGVATLDGFGSLTRAEINAAAAALSYIERTQKSSRPRLSFPRHGDIGKSLQIDASTRASLELHRTMAGARARALISVLDRTMTSAGARMLSSWLATPLRDLDKIVARHDAVAFFVTDANLRQDIRERLKGVPDLTRALARIAIDRGGPRDLAALREGLFAAQDCGRILLGAGPPALLSTTAAFLSGVDLDLAEELAVALEPSPPLDRRAGGFIQSGFNPSLDEARSLRDESRRVVAALQGRYCDLAETRQLKIKQNNFLGFFIEAPQAQGERLLRPPLNETFIHRQTMAGAMRFSTNELAELEGRIASSADEAVTIEKKLFDDFAARAQGASAQIEAAAKGLAAVDVLAALAEIAVQADWVRPRVDDGLDFEIVGGRHPVVEAALRSRGEAFVPNDCDLGAPVKKASSAPGGKIAVVTGPNMAGKSTFLRQNALIVILAQMGSFVPAKAAKIGLIDRLFSRVGASDDLARGRSTFMVEMVETAAILNQATQKSLIILDEIGRGTATYDGLSIAWAVMEHLHEVNRSRALFATHFHELTHLGQRLTRLVNLCMRVTDWNGDVVFLHEVARGAADRSYGVQVAKLAGLPRAVIARAKEILAELERTDRNVPVERLVSDLPLFARSETASTNPTETAAVLQALAMLKPDEMTPREALEALYALKAAAND</sequence>
<dbReference type="SUPFAM" id="SSF52540">
    <property type="entry name" value="P-loop containing nucleoside triphosphate hydrolases"/>
    <property type="match status" value="1"/>
</dbReference>
<dbReference type="NCBIfam" id="TIGR01070">
    <property type="entry name" value="mutS1"/>
    <property type="match status" value="1"/>
</dbReference>
<dbReference type="Pfam" id="PF00488">
    <property type="entry name" value="MutS_V"/>
    <property type="match status" value="1"/>
</dbReference>
<feature type="domain" description="DNA mismatch repair proteins mutS family" evidence="11">
    <location>
        <begin position="711"/>
        <end position="727"/>
    </location>
</feature>
<dbReference type="PROSITE" id="PS00486">
    <property type="entry name" value="DNA_MISMATCH_REPAIR_2"/>
    <property type="match status" value="1"/>
</dbReference>
<dbReference type="NCBIfam" id="NF003810">
    <property type="entry name" value="PRK05399.1"/>
    <property type="match status" value="1"/>
</dbReference>
<comment type="similarity">
    <text evidence="1 9 10">Belongs to the DNA mismatch repair MutS family.</text>
</comment>
<dbReference type="Pfam" id="PF05192">
    <property type="entry name" value="MutS_III"/>
    <property type="match status" value="1"/>
</dbReference>
<dbReference type="InterPro" id="IPR036187">
    <property type="entry name" value="DNA_mismatch_repair_MutS_sf"/>
</dbReference>
<evidence type="ECO:0000256" key="6">
    <source>
        <dbReference type="ARBA" id="ARBA00023125"/>
    </source>
</evidence>
<dbReference type="InterPro" id="IPR027417">
    <property type="entry name" value="P-loop_NTPase"/>
</dbReference>
<gene>
    <name evidence="9 12" type="primary">mutS</name>
    <name evidence="12" type="ORF">K2U94_02035</name>
</gene>
<organism evidence="12 13">
    <name type="scientific">Candidatus Rhodoblastus alkanivorans</name>
    <dbReference type="NCBI Taxonomy" id="2954117"/>
    <lineage>
        <taxon>Bacteria</taxon>
        <taxon>Pseudomonadati</taxon>
        <taxon>Pseudomonadota</taxon>
        <taxon>Alphaproteobacteria</taxon>
        <taxon>Hyphomicrobiales</taxon>
        <taxon>Rhodoblastaceae</taxon>
        <taxon>Rhodoblastus</taxon>
    </lineage>
</organism>
<dbReference type="SMART" id="SM00534">
    <property type="entry name" value="MUTSac"/>
    <property type="match status" value="1"/>
</dbReference>
<keyword evidence="3 9" id="KW-0547">Nucleotide-binding</keyword>
<keyword evidence="5 9" id="KW-0067">ATP-binding</keyword>
<evidence type="ECO:0000256" key="4">
    <source>
        <dbReference type="ARBA" id="ARBA00022763"/>
    </source>
</evidence>
<dbReference type="Gene3D" id="3.40.1170.10">
    <property type="entry name" value="DNA repair protein MutS, domain I"/>
    <property type="match status" value="1"/>
</dbReference>
<keyword evidence="7 9" id="KW-0234">DNA repair</keyword>